<sequence length="89" mass="9764">LVDEDSDGAIYVDEFLDKAGFLRGPASAIELLAVQAECHHIRKQLRENLKLLQALSDKPAEGAKELVPGFGKARMSSAESLELPDLNFR</sequence>
<protein>
    <submittedName>
        <fullName evidence="1">Uncharacterized protein</fullName>
    </submittedName>
</protein>
<comment type="caution">
    <text evidence="1">The sequence shown here is derived from an EMBL/GenBank/DDBJ whole genome shotgun (WGS) entry which is preliminary data.</text>
</comment>
<feature type="non-terminal residue" evidence="1">
    <location>
        <position position="89"/>
    </location>
</feature>
<dbReference type="Proteomes" id="UP000649617">
    <property type="component" value="Unassembled WGS sequence"/>
</dbReference>
<accession>A0A812N966</accession>
<name>A0A812N966_SYMPI</name>
<keyword evidence="2" id="KW-1185">Reference proteome</keyword>
<evidence type="ECO:0000313" key="2">
    <source>
        <dbReference type="Proteomes" id="UP000649617"/>
    </source>
</evidence>
<dbReference type="AlphaFoldDB" id="A0A812N966"/>
<dbReference type="EMBL" id="CAJNIZ010009169">
    <property type="protein sequence ID" value="CAE7276951.1"/>
    <property type="molecule type" value="Genomic_DNA"/>
</dbReference>
<organism evidence="1 2">
    <name type="scientific">Symbiodinium pilosum</name>
    <name type="common">Dinoflagellate</name>
    <dbReference type="NCBI Taxonomy" id="2952"/>
    <lineage>
        <taxon>Eukaryota</taxon>
        <taxon>Sar</taxon>
        <taxon>Alveolata</taxon>
        <taxon>Dinophyceae</taxon>
        <taxon>Suessiales</taxon>
        <taxon>Symbiodiniaceae</taxon>
        <taxon>Symbiodinium</taxon>
    </lineage>
</organism>
<reference evidence="1" key="1">
    <citation type="submission" date="2021-02" db="EMBL/GenBank/DDBJ databases">
        <authorList>
            <person name="Dougan E. K."/>
            <person name="Rhodes N."/>
            <person name="Thang M."/>
            <person name="Chan C."/>
        </authorList>
    </citation>
    <scope>NUCLEOTIDE SEQUENCE</scope>
</reference>
<proteinExistence type="predicted"/>
<evidence type="ECO:0000313" key="1">
    <source>
        <dbReference type="EMBL" id="CAE7276951.1"/>
    </source>
</evidence>
<gene>
    <name evidence="1" type="ORF">SPIL2461_LOCUS6185</name>
</gene>